<dbReference type="InterPro" id="IPR000587">
    <property type="entry name" value="Creatinase_N"/>
</dbReference>
<evidence type="ECO:0000313" key="3">
    <source>
        <dbReference type="EMBL" id="MBI3013980.1"/>
    </source>
</evidence>
<dbReference type="CDD" id="cd01066">
    <property type="entry name" value="APP_MetAP"/>
    <property type="match status" value="1"/>
</dbReference>
<dbReference type="PANTHER" id="PTHR46112">
    <property type="entry name" value="AMINOPEPTIDASE"/>
    <property type="match status" value="1"/>
</dbReference>
<comment type="caution">
    <text evidence="3">The sequence shown here is derived from an EMBL/GenBank/DDBJ whole genome shotgun (WGS) entry which is preliminary data.</text>
</comment>
<dbReference type="SUPFAM" id="SSF53092">
    <property type="entry name" value="Creatinase/prolidase N-terminal domain"/>
    <property type="match status" value="1"/>
</dbReference>
<feature type="domain" description="Creatinase N-terminal" evidence="2">
    <location>
        <begin position="21"/>
        <end position="150"/>
    </location>
</feature>
<accession>A0A932GN90</accession>
<keyword evidence="3" id="KW-0645">Protease</keyword>
<dbReference type="AlphaFoldDB" id="A0A932GN90"/>
<organism evidence="3 4">
    <name type="scientific">Tectimicrobiota bacterium</name>
    <dbReference type="NCBI Taxonomy" id="2528274"/>
    <lineage>
        <taxon>Bacteria</taxon>
        <taxon>Pseudomonadati</taxon>
        <taxon>Nitrospinota/Tectimicrobiota group</taxon>
        <taxon>Candidatus Tectimicrobiota</taxon>
    </lineage>
</organism>
<proteinExistence type="predicted"/>
<dbReference type="Pfam" id="PF00557">
    <property type="entry name" value="Peptidase_M24"/>
    <property type="match status" value="1"/>
</dbReference>
<keyword evidence="3" id="KW-0031">Aminopeptidase</keyword>
<protein>
    <submittedName>
        <fullName evidence="3">Aminopeptidase P family protein</fullName>
    </submittedName>
</protein>
<dbReference type="InterPro" id="IPR000994">
    <property type="entry name" value="Pept_M24"/>
</dbReference>
<dbReference type="SUPFAM" id="SSF55920">
    <property type="entry name" value="Creatinase/aminopeptidase"/>
    <property type="match status" value="1"/>
</dbReference>
<dbReference type="PANTHER" id="PTHR46112:SF3">
    <property type="entry name" value="AMINOPEPTIDASE YPDF"/>
    <property type="match status" value="1"/>
</dbReference>
<feature type="domain" description="Peptidase M24" evidence="1">
    <location>
        <begin position="158"/>
        <end position="357"/>
    </location>
</feature>
<dbReference type="GO" id="GO:0004177">
    <property type="term" value="F:aminopeptidase activity"/>
    <property type="evidence" value="ECO:0007669"/>
    <property type="project" value="UniProtKB-KW"/>
</dbReference>
<dbReference type="InterPro" id="IPR050659">
    <property type="entry name" value="Peptidase_M24B"/>
</dbReference>
<dbReference type="InterPro" id="IPR036005">
    <property type="entry name" value="Creatinase/aminopeptidase-like"/>
</dbReference>
<keyword evidence="3" id="KW-0378">Hydrolase</keyword>
<evidence type="ECO:0000259" key="2">
    <source>
        <dbReference type="Pfam" id="PF01321"/>
    </source>
</evidence>
<sequence>MSLKARDRVSQAELQRRSREVAGRIAEQELDALLVSGINFSATLGYLRYLTNWAQPFVGEYFLLSKSGEGVFLARTQERAALVREISGLDSLTGATPGAVAQAIRKIQARRVGVCSLGTMTAAFYQGLTREAAEVEFVDATAIMDQVRMVKSAEEIDRVRKSAELGDLAFARFKELAAPGAGEHEIFTELDYLVRKHGAESTYFMMATDPAPVPKFLDLASETYRPGDVILFNAEIAGPGGYYTQVVRSGSVGKASEETRSVFAVCREALEAGQPMLKPGVSMRQVFHAVDGVIRHSKYKRGLHIGHAQGLDIYEKPLVDENDETVLKPGMVMVLHPHVELPAGGGVWVGETFLITADGSVRLHASRRELFEV</sequence>
<dbReference type="Pfam" id="PF01321">
    <property type="entry name" value="Creatinase_N"/>
    <property type="match status" value="1"/>
</dbReference>
<reference evidence="3" key="1">
    <citation type="submission" date="2020-07" db="EMBL/GenBank/DDBJ databases">
        <title>Huge and variable diversity of episymbiotic CPR bacteria and DPANN archaea in groundwater ecosystems.</title>
        <authorList>
            <person name="He C.Y."/>
            <person name="Keren R."/>
            <person name="Whittaker M."/>
            <person name="Farag I.F."/>
            <person name="Doudna J."/>
            <person name="Cate J.H.D."/>
            <person name="Banfield J.F."/>
        </authorList>
    </citation>
    <scope>NUCLEOTIDE SEQUENCE</scope>
    <source>
        <strain evidence="3">NC_groundwater_717_Ag_S-0.2um_59_8</strain>
    </source>
</reference>
<dbReference type="Proteomes" id="UP000741360">
    <property type="component" value="Unassembled WGS sequence"/>
</dbReference>
<evidence type="ECO:0000313" key="4">
    <source>
        <dbReference type="Proteomes" id="UP000741360"/>
    </source>
</evidence>
<dbReference type="Gene3D" id="3.90.230.10">
    <property type="entry name" value="Creatinase/methionine aminopeptidase superfamily"/>
    <property type="match status" value="1"/>
</dbReference>
<dbReference type="InterPro" id="IPR029149">
    <property type="entry name" value="Creatin/AminoP/Spt16_N"/>
</dbReference>
<name>A0A932GN90_UNCTE</name>
<dbReference type="Gene3D" id="3.40.350.10">
    <property type="entry name" value="Creatinase/prolidase N-terminal domain"/>
    <property type="match status" value="1"/>
</dbReference>
<dbReference type="EMBL" id="JACPSX010000045">
    <property type="protein sequence ID" value="MBI3013980.1"/>
    <property type="molecule type" value="Genomic_DNA"/>
</dbReference>
<gene>
    <name evidence="3" type="ORF">HYY65_02690</name>
</gene>
<evidence type="ECO:0000259" key="1">
    <source>
        <dbReference type="Pfam" id="PF00557"/>
    </source>
</evidence>